<evidence type="ECO:0000313" key="2">
    <source>
        <dbReference type="EMBL" id="KAF7187124.1"/>
    </source>
</evidence>
<accession>A0A8H6VGD2</accession>
<name>A0A8H6VGD2_9PEZI</name>
<keyword evidence="1" id="KW-0175">Coiled coil</keyword>
<dbReference type="AlphaFoldDB" id="A0A8H6VGD2"/>
<dbReference type="EMBL" id="JABCIY010000235">
    <property type="protein sequence ID" value="KAF7187124.1"/>
    <property type="molecule type" value="Genomic_DNA"/>
</dbReference>
<gene>
    <name evidence="2" type="ORF">HII31_11505</name>
</gene>
<protein>
    <submittedName>
        <fullName evidence="2">Uncharacterized protein</fullName>
    </submittedName>
</protein>
<dbReference type="OrthoDB" id="3649683at2759"/>
<dbReference type="Proteomes" id="UP000660729">
    <property type="component" value="Unassembled WGS sequence"/>
</dbReference>
<reference evidence="2" key="1">
    <citation type="submission" date="2020-04" db="EMBL/GenBank/DDBJ databases">
        <title>Draft genome resource of the tomato pathogen Pseudocercospora fuligena.</title>
        <authorList>
            <person name="Zaccaron A."/>
        </authorList>
    </citation>
    <scope>NUCLEOTIDE SEQUENCE</scope>
    <source>
        <strain evidence="2">PF001</strain>
    </source>
</reference>
<organism evidence="2 3">
    <name type="scientific">Pseudocercospora fuligena</name>
    <dbReference type="NCBI Taxonomy" id="685502"/>
    <lineage>
        <taxon>Eukaryota</taxon>
        <taxon>Fungi</taxon>
        <taxon>Dikarya</taxon>
        <taxon>Ascomycota</taxon>
        <taxon>Pezizomycotina</taxon>
        <taxon>Dothideomycetes</taxon>
        <taxon>Dothideomycetidae</taxon>
        <taxon>Mycosphaerellales</taxon>
        <taxon>Mycosphaerellaceae</taxon>
        <taxon>Pseudocercospora</taxon>
    </lineage>
</organism>
<evidence type="ECO:0000256" key="1">
    <source>
        <dbReference type="SAM" id="Coils"/>
    </source>
</evidence>
<sequence>MNKQLCRENQTLDNHHHQLRKYVDVVRSSLKEARYELEILNSARLNKGHKWISEDHSNKLLSQQRVWLQGERDRYKSWNSELRAQKNRKLWRLLAHLSKLTLKNDQLKLRVKELNKASQTRVEPGIELAVAREKLSNARQKIRVLEAEKLALLEMDKKATDLEISLRQERENAKTKASKLESACKDAALLLDGDWRYVEKRALRTILKALVESGTLTFEKADLVAAGLIGYLWSLDGNYRLLPSVDW</sequence>
<comment type="caution">
    <text evidence="2">The sequence shown here is derived from an EMBL/GenBank/DDBJ whole genome shotgun (WGS) entry which is preliminary data.</text>
</comment>
<keyword evidence="3" id="KW-1185">Reference proteome</keyword>
<evidence type="ECO:0000313" key="3">
    <source>
        <dbReference type="Proteomes" id="UP000660729"/>
    </source>
</evidence>
<feature type="coiled-coil region" evidence="1">
    <location>
        <begin position="68"/>
        <end position="183"/>
    </location>
</feature>
<proteinExistence type="predicted"/>